<keyword evidence="3 6" id="KW-0694">RNA-binding</keyword>
<dbReference type="AlphaFoldDB" id="A0A7S8IGL1"/>
<dbReference type="Pfam" id="PF00366">
    <property type="entry name" value="Ribosomal_S17"/>
    <property type="match status" value="1"/>
</dbReference>
<keyword evidence="4 6" id="KW-0689">Ribosomal protein</keyword>
<dbReference type="GO" id="GO:0003735">
    <property type="term" value="F:structural constituent of ribosome"/>
    <property type="evidence" value="ECO:0007669"/>
    <property type="project" value="UniProtKB-UniRule"/>
</dbReference>
<dbReference type="HAMAP" id="MF_01345_B">
    <property type="entry name" value="Ribosomal_uS17_B"/>
    <property type="match status" value="1"/>
</dbReference>
<dbReference type="PANTHER" id="PTHR10744">
    <property type="entry name" value="40S RIBOSOMAL PROTEIN S11 FAMILY MEMBER"/>
    <property type="match status" value="1"/>
</dbReference>
<evidence type="ECO:0000256" key="6">
    <source>
        <dbReference type="HAMAP-Rule" id="MF_01345"/>
    </source>
</evidence>
<comment type="function">
    <text evidence="6">One of the primary rRNA binding proteins, it binds specifically to the 5'-end of 16S ribosomal RNA.</text>
</comment>
<evidence type="ECO:0000256" key="3">
    <source>
        <dbReference type="ARBA" id="ARBA00022884"/>
    </source>
</evidence>
<evidence type="ECO:0000256" key="2">
    <source>
        <dbReference type="ARBA" id="ARBA00022730"/>
    </source>
</evidence>
<evidence type="ECO:0000256" key="5">
    <source>
        <dbReference type="ARBA" id="ARBA00023274"/>
    </source>
</evidence>
<keyword evidence="2 6" id="KW-0699">rRNA-binding</keyword>
<dbReference type="PANTHER" id="PTHR10744:SF1">
    <property type="entry name" value="SMALL RIBOSOMAL SUBUNIT PROTEIN US17M"/>
    <property type="match status" value="1"/>
</dbReference>
<dbReference type="InterPro" id="IPR019984">
    <property type="entry name" value="Ribosomal_uS17_bact/chlr"/>
</dbReference>
<evidence type="ECO:0000313" key="7">
    <source>
        <dbReference type="EMBL" id="QPC84807.1"/>
    </source>
</evidence>
<dbReference type="EMBL" id="CP062983">
    <property type="protein sequence ID" value="QPC84807.1"/>
    <property type="molecule type" value="Genomic_DNA"/>
</dbReference>
<dbReference type="InterPro" id="IPR012340">
    <property type="entry name" value="NA-bd_OB-fold"/>
</dbReference>
<evidence type="ECO:0000313" key="8">
    <source>
        <dbReference type="Proteomes" id="UP000594468"/>
    </source>
</evidence>
<dbReference type="SUPFAM" id="SSF50249">
    <property type="entry name" value="Nucleic acid-binding proteins"/>
    <property type="match status" value="1"/>
</dbReference>
<organism evidence="7 8">
    <name type="scientific">Phototrophicus methaneseepsis</name>
    <dbReference type="NCBI Taxonomy" id="2710758"/>
    <lineage>
        <taxon>Bacteria</taxon>
        <taxon>Bacillati</taxon>
        <taxon>Chloroflexota</taxon>
        <taxon>Candidatus Thermofontia</taxon>
        <taxon>Phototrophicales</taxon>
        <taxon>Phototrophicaceae</taxon>
        <taxon>Phototrophicus</taxon>
    </lineage>
</organism>
<keyword evidence="5 6" id="KW-0687">Ribonucleoprotein</keyword>
<dbReference type="GO" id="GO:0019843">
    <property type="term" value="F:rRNA binding"/>
    <property type="evidence" value="ECO:0007669"/>
    <property type="project" value="UniProtKB-UniRule"/>
</dbReference>
<gene>
    <name evidence="6 7" type="primary">rpsQ</name>
    <name evidence="7" type="ORF">G4Y79_10665</name>
</gene>
<comment type="subunit">
    <text evidence="6">Part of the 30S ribosomal subunit.</text>
</comment>
<protein>
    <recommendedName>
        <fullName evidence="6">Small ribosomal subunit protein uS17</fullName>
    </recommendedName>
</protein>
<dbReference type="Proteomes" id="UP000594468">
    <property type="component" value="Chromosome"/>
</dbReference>
<keyword evidence="8" id="KW-1185">Reference proteome</keyword>
<dbReference type="GO" id="GO:0006412">
    <property type="term" value="P:translation"/>
    <property type="evidence" value="ECO:0007669"/>
    <property type="project" value="UniProtKB-UniRule"/>
</dbReference>
<dbReference type="PRINTS" id="PR00973">
    <property type="entry name" value="RIBOSOMALS17"/>
</dbReference>
<sequence length="84" mass="9540">MANQRRRLIGRVVSDKMQNTVTVAIELRNMHPVYKKVVSSTKKVYAHDESNSIPVGAVVRIVESRPLSKLKRWVVEEVLDQPAS</sequence>
<dbReference type="Gene3D" id="2.40.50.140">
    <property type="entry name" value="Nucleic acid-binding proteins"/>
    <property type="match status" value="1"/>
</dbReference>
<evidence type="ECO:0000256" key="4">
    <source>
        <dbReference type="ARBA" id="ARBA00022980"/>
    </source>
</evidence>
<reference evidence="7 8" key="1">
    <citation type="submission" date="2020-02" db="EMBL/GenBank/DDBJ databases">
        <authorList>
            <person name="Zheng R.K."/>
            <person name="Sun C.M."/>
        </authorList>
    </citation>
    <scope>NUCLEOTIDE SEQUENCE [LARGE SCALE GENOMIC DNA]</scope>
    <source>
        <strain evidence="8">rifampicinis</strain>
    </source>
</reference>
<dbReference type="KEGG" id="pmet:G4Y79_10665"/>
<dbReference type="CDD" id="cd00364">
    <property type="entry name" value="Ribosomal_uS17"/>
    <property type="match status" value="1"/>
</dbReference>
<dbReference type="RefSeq" id="WP_195172870.1">
    <property type="nucleotide sequence ID" value="NZ_CP062983.1"/>
</dbReference>
<evidence type="ECO:0000256" key="1">
    <source>
        <dbReference type="ARBA" id="ARBA00010254"/>
    </source>
</evidence>
<name>A0A7S8IGL1_9CHLR</name>
<dbReference type="NCBIfam" id="TIGR03635">
    <property type="entry name" value="uS17_bact"/>
    <property type="match status" value="1"/>
</dbReference>
<accession>A0A7S8IGL1</accession>
<comment type="similarity">
    <text evidence="1 6">Belongs to the universal ribosomal protein uS17 family.</text>
</comment>
<dbReference type="GO" id="GO:0022627">
    <property type="term" value="C:cytosolic small ribosomal subunit"/>
    <property type="evidence" value="ECO:0007669"/>
    <property type="project" value="UniProtKB-UniRule"/>
</dbReference>
<dbReference type="NCBIfam" id="NF004123">
    <property type="entry name" value="PRK05610.1"/>
    <property type="match status" value="1"/>
</dbReference>
<proteinExistence type="inferred from homology"/>
<dbReference type="InterPro" id="IPR000266">
    <property type="entry name" value="Ribosomal_uS17"/>
</dbReference>